<proteinExistence type="inferred from homology"/>
<sequence length="128" mass="13270">MRIEAQTRRRAAPSLTPLIDVVFLLLLFFMLASTFARFASVDIAIGQEGGGAPSDRPAVLVSVTQEGGYAVNGTAVELAALAQALADAAAEEEVRIIVKPSASARAQDVLQAVERAKAAAVGPVVLIN</sequence>
<keyword evidence="5 8" id="KW-1133">Transmembrane helix</keyword>
<evidence type="ECO:0000256" key="4">
    <source>
        <dbReference type="ARBA" id="ARBA00022692"/>
    </source>
</evidence>
<dbReference type="RefSeq" id="WP_213163067.1">
    <property type="nucleotide sequence ID" value="NZ_CP058214.1"/>
</dbReference>
<evidence type="ECO:0000256" key="3">
    <source>
        <dbReference type="ARBA" id="ARBA00022475"/>
    </source>
</evidence>
<comment type="subcellular location">
    <subcellularLocation>
        <location evidence="1">Cell membrane</location>
        <topology evidence="1">Single-pass membrane protein</topology>
    </subcellularLocation>
    <subcellularLocation>
        <location evidence="7">Cell membrane</location>
        <topology evidence="7">Single-pass type II membrane protein</topology>
    </subcellularLocation>
</comment>
<dbReference type="GO" id="GO:0015031">
    <property type="term" value="P:protein transport"/>
    <property type="evidence" value="ECO:0007669"/>
    <property type="project" value="UniProtKB-KW"/>
</dbReference>
<evidence type="ECO:0000256" key="7">
    <source>
        <dbReference type="RuleBase" id="RU003879"/>
    </source>
</evidence>
<dbReference type="Gene3D" id="3.30.420.270">
    <property type="match status" value="1"/>
</dbReference>
<evidence type="ECO:0000313" key="10">
    <source>
        <dbReference type="Proteomes" id="UP000593594"/>
    </source>
</evidence>
<keyword evidence="7" id="KW-0653">Protein transport</keyword>
<comment type="similarity">
    <text evidence="2 7">Belongs to the ExbD/TolR family.</text>
</comment>
<keyword evidence="10" id="KW-1185">Reference proteome</keyword>
<name>A0A7S8C1V6_9HYPH</name>
<keyword evidence="6 8" id="KW-0472">Membrane</keyword>
<evidence type="ECO:0000256" key="6">
    <source>
        <dbReference type="ARBA" id="ARBA00023136"/>
    </source>
</evidence>
<accession>A0A7S8C1V6</accession>
<evidence type="ECO:0000256" key="1">
    <source>
        <dbReference type="ARBA" id="ARBA00004162"/>
    </source>
</evidence>
<gene>
    <name evidence="9" type="ORF">HW532_03375</name>
</gene>
<evidence type="ECO:0000256" key="2">
    <source>
        <dbReference type="ARBA" id="ARBA00005811"/>
    </source>
</evidence>
<dbReference type="InterPro" id="IPR003400">
    <property type="entry name" value="ExbD"/>
</dbReference>
<protein>
    <submittedName>
        <fullName evidence="9">Biopolymer transporter ExbD</fullName>
    </submittedName>
</protein>
<keyword evidence="3" id="KW-1003">Cell membrane</keyword>
<dbReference type="Pfam" id="PF02472">
    <property type="entry name" value="ExbD"/>
    <property type="match status" value="1"/>
</dbReference>
<reference evidence="9 10" key="1">
    <citation type="submission" date="2020-06" db="EMBL/GenBank/DDBJ databases">
        <title>Genome sequence of 2 isolates from Red Sea Mangroves.</title>
        <authorList>
            <person name="Sefrji F."/>
            <person name="Michoud G."/>
            <person name="Merlino G."/>
            <person name="Daffonchio D."/>
        </authorList>
    </citation>
    <scope>NUCLEOTIDE SEQUENCE [LARGE SCALE GENOMIC DNA]</scope>
    <source>
        <strain evidence="9 10">R1DC25</strain>
    </source>
</reference>
<dbReference type="EMBL" id="CP058214">
    <property type="protein sequence ID" value="QPC41839.1"/>
    <property type="molecule type" value="Genomic_DNA"/>
</dbReference>
<organism evidence="9 10">
    <name type="scientific">Kaustia mangrovi</name>
    <dbReference type="NCBI Taxonomy" id="2593653"/>
    <lineage>
        <taxon>Bacteria</taxon>
        <taxon>Pseudomonadati</taxon>
        <taxon>Pseudomonadota</taxon>
        <taxon>Alphaproteobacteria</taxon>
        <taxon>Hyphomicrobiales</taxon>
        <taxon>Parvibaculaceae</taxon>
        <taxon>Kaustia</taxon>
    </lineage>
</organism>
<evidence type="ECO:0000256" key="5">
    <source>
        <dbReference type="ARBA" id="ARBA00022989"/>
    </source>
</evidence>
<keyword evidence="4 7" id="KW-0812">Transmembrane</keyword>
<feature type="transmembrane region" description="Helical" evidence="8">
    <location>
        <begin position="12"/>
        <end position="32"/>
    </location>
</feature>
<dbReference type="KEGG" id="kmn:HW532_03375"/>
<evidence type="ECO:0000256" key="8">
    <source>
        <dbReference type="SAM" id="Phobius"/>
    </source>
</evidence>
<dbReference type="GO" id="GO:0022857">
    <property type="term" value="F:transmembrane transporter activity"/>
    <property type="evidence" value="ECO:0007669"/>
    <property type="project" value="InterPro"/>
</dbReference>
<dbReference type="PANTHER" id="PTHR30558">
    <property type="entry name" value="EXBD MEMBRANE COMPONENT OF PMF-DRIVEN MACROMOLECULE IMPORT SYSTEM"/>
    <property type="match status" value="1"/>
</dbReference>
<dbReference type="GO" id="GO:0005886">
    <property type="term" value="C:plasma membrane"/>
    <property type="evidence" value="ECO:0007669"/>
    <property type="project" value="UniProtKB-SubCell"/>
</dbReference>
<dbReference type="AlphaFoldDB" id="A0A7S8C1V6"/>
<dbReference type="Proteomes" id="UP000593594">
    <property type="component" value="Chromosome"/>
</dbReference>
<evidence type="ECO:0000313" key="9">
    <source>
        <dbReference type="EMBL" id="QPC41839.1"/>
    </source>
</evidence>
<keyword evidence="7" id="KW-0813">Transport</keyword>